<feature type="compositionally biased region" description="Low complexity" evidence="1">
    <location>
        <begin position="457"/>
        <end position="475"/>
    </location>
</feature>
<dbReference type="InterPro" id="IPR016024">
    <property type="entry name" value="ARM-type_fold"/>
</dbReference>
<protein>
    <recommendedName>
        <fullName evidence="4">HEAT repeat domain-containing protein</fullName>
    </recommendedName>
</protein>
<feature type="region of interest" description="Disordered" evidence="1">
    <location>
        <begin position="446"/>
        <end position="475"/>
    </location>
</feature>
<proteinExistence type="predicted"/>
<evidence type="ECO:0008006" key="4">
    <source>
        <dbReference type="Google" id="ProtNLM"/>
    </source>
</evidence>
<sequence length="475" mass="51675">MSIFEKIQSWLAPLRSEPDADPAELAAPASLRHSGSIADIIAEVRQQNDANALATDMGHYSGYVREAALERAHALRAPALLPAIVDRLNDWVPEVRVRAQALVLDWLPALDADTALRLLGAVQNLRDARRSDHVSWLGKVERIVVTCVGASRIVEGVANPDIAVARTCFRLLEEHGLADPATRVRVGLAHGTDIVLVRKAAEALVLLDGHERAAMGRLALRSHFGIVRAIALRRLLADEVEGAEALAIDMLADPHGWVRLVASTFLERRGIDSASLYAARLTAPGSSNTVLRACLMGLAETGKRTHLDLIRRMTTHASARVRVNAFAAWLHLAPEERDDIARRVLADGARRVRNLVMSTHRTHGAFVPVDDALAVLREHGDVELMLRYAEHEPWRWLQLILELEPASHADAGLRAHLREQLIGWIDSARRSSTPPTPAQRALFAEPGAQAAARSSMASPSGSTAARARGRAACPA</sequence>
<keyword evidence="3" id="KW-1185">Reference proteome</keyword>
<dbReference type="RefSeq" id="WP_166863199.1">
    <property type="nucleotide sequence ID" value="NZ_JAAQOM010000019.1"/>
</dbReference>
<evidence type="ECO:0000313" key="2">
    <source>
        <dbReference type="EMBL" id="NIA57014.1"/>
    </source>
</evidence>
<dbReference type="EMBL" id="JAAQOM010000019">
    <property type="protein sequence ID" value="NIA57014.1"/>
    <property type="molecule type" value="Genomic_DNA"/>
</dbReference>
<evidence type="ECO:0000256" key="1">
    <source>
        <dbReference type="SAM" id="MobiDB-lite"/>
    </source>
</evidence>
<gene>
    <name evidence="2" type="ORF">HAV22_25665</name>
</gene>
<comment type="caution">
    <text evidence="2">The sequence shown here is derived from an EMBL/GenBank/DDBJ whole genome shotgun (WGS) entry which is preliminary data.</text>
</comment>
<evidence type="ECO:0000313" key="3">
    <source>
        <dbReference type="Proteomes" id="UP000716322"/>
    </source>
</evidence>
<reference evidence="2 3" key="1">
    <citation type="submission" date="2020-03" db="EMBL/GenBank/DDBJ databases">
        <title>Genome sequence of strain Massilia sp. TW-1.</title>
        <authorList>
            <person name="Chaudhary D.K."/>
        </authorList>
    </citation>
    <scope>NUCLEOTIDE SEQUENCE [LARGE SCALE GENOMIC DNA]</scope>
    <source>
        <strain evidence="2 3">TW-1</strain>
    </source>
</reference>
<name>A0ABX0PKG8_9BURK</name>
<dbReference type="Proteomes" id="UP000716322">
    <property type="component" value="Unassembled WGS sequence"/>
</dbReference>
<accession>A0ABX0PKG8</accession>
<dbReference type="SUPFAM" id="SSF48371">
    <property type="entry name" value="ARM repeat"/>
    <property type="match status" value="1"/>
</dbReference>
<organism evidence="2 3">
    <name type="scientific">Telluria antibiotica</name>
    <dbReference type="NCBI Taxonomy" id="2717319"/>
    <lineage>
        <taxon>Bacteria</taxon>
        <taxon>Pseudomonadati</taxon>
        <taxon>Pseudomonadota</taxon>
        <taxon>Betaproteobacteria</taxon>
        <taxon>Burkholderiales</taxon>
        <taxon>Oxalobacteraceae</taxon>
        <taxon>Telluria group</taxon>
        <taxon>Telluria</taxon>
    </lineage>
</organism>